<evidence type="ECO:0000256" key="1">
    <source>
        <dbReference type="ARBA" id="ARBA00022478"/>
    </source>
</evidence>
<dbReference type="EMBL" id="ML179086">
    <property type="protein sequence ID" value="THV01695.1"/>
    <property type="molecule type" value="Genomic_DNA"/>
</dbReference>
<reference evidence="5 6" key="1">
    <citation type="journal article" date="2019" name="Nat. Ecol. Evol.">
        <title>Megaphylogeny resolves global patterns of mushroom evolution.</title>
        <authorList>
            <person name="Varga T."/>
            <person name="Krizsan K."/>
            <person name="Foldi C."/>
            <person name="Dima B."/>
            <person name="Sanchez-Garcia M."/>
            <person name="Sanchez-Ramirez S."/>
            <person name="Szollosi G.J."/>
            <person name="Szarkandi J.G."/>
            <person name="Papp V."/>
            <person name="Albert L."/>
            <person name="Andreopoulos W."/>
            <person name="Angelini C."/>
            <person name="Antonin V."/>
            <person name="Barry K.W."/>
            <person name="Bougher N.L."/>
            <person name="Buchanan P."/>
            <person name="Buyck B."/>
            <person name="Bense V."/>
            <person name="Catcheside P."/>
            <person name="Chovatia M."/>
            <person name="Cooper J."/>
            <person name="Damon W."/>
            <person name="Desjardin D."/>
            <person name="Finy P."/>
            <person name="Geml J."/>
            <person name="Haridas S."/>
            <person name="Hughes K."/>
            <person name="Justo A."/>
            <person name="Karasinski D."/>
            <person name="Kautmanova I."/>
            <person name="Kiss B."/>
            <person name="Kocsube S."/>
            <person name="Kotiranta H."/>
            <person name="LaButti K.M."/>
            <person name="Lechner B.E."/>
            <person name="Liimatainen K."/>
            <person name="Lipzen A."/>
            <person name="Lukacs Z."/>
            <person name="Mihaltcheva S."/>
            <person name="Morgado L.N."/>
            <person name="Niskanen T."/>
            <person name="Noordeloos M.E."/>
            <person name="Ohm R.A."/>
            <person name="Ortiz-Santana B."/>
            <person name="Ovrebo C."/>
            <person name="Racz N."/>
            <person name="Riley R."/>
            <person name="Savchenko A."/>
            <person name="Shiryaev A."/>
            <person name="Soop K."/>
            <person name="Spirin V."/>
            <person name="Szebenyi C."/>
            <person name="Tomsovsky M."/>
            <person name="Tulloss R.E."/>
            <person name="Uehling J."/>
            <person name="Grigoriev I.V."/>
            <person name="Vagvolgyi C."/>
            <person name="Papp T."/>
            <person name="Martin F.M."/>
            <person name="Miettinen O."/>
            <person name="Hibbett D.S."/>
            <person name="Nagy L.G."/>
        </authorList>
    </citation>
    <scope>NUCLEOTIDE SEQUENCE [LARGE SCALE GENOMIC DNA]</scope>
    <source>
        <strain evidence="5 6">CBS 962.96</strain>
    </source>
</reference>
<dbReference type="GO" id="GO:0046983">
    <property type="term" value="F:protein dimerization activity"/>
    <property type="evidence" value="ECO:0007669"/>
    <property type="project" value="InterPro"/>
</dbReference>
<dbReference type="GO" id="GO:0003899">
    <property type="term" value="F:DNA-directed RNA polymerase activity"/>
    <property type="evidence" value="ECO:0007669"/>
    <property type="project" value="TreeGrafter"/>
</dbReference>
<evidence type="ECO:0000313" key="6">
    <source>
        <dbReference type="Proteomes" id="UP000297245"/>
    </source>
</evidence>
<evidence type="ECO:0000259" key="4">
    <source>
        <dbReference type="Pfam" id="PF13656"/>
    </source>
</evidence>
<proteinExistence type="inferred from homology"/>
<evidence type="ECO:0000313" key="5">
    <source>
        <dbReference type="EMBL" id="THV01695.1"/>
    </source>
</evidence>
<dbReference type="GO" id="GO:0055029">
    <property type="term" value="C:nuclear DNA-directed RNA polymerase complex"/>
    <property type="evidence" value="ECO:0007669"/>
    <property type="project" value="UniProtKB-ARBA"/>
</dbReference>
<sequence length="74" mass="8396">SPHVEFCGYSVPSPSEPNIQLCIQMFDEHSSLEALSKALGDLDDLCLAVNDEYEESLWTGEFERRVEKSRVYKG</sequence>
<evidence type="ECO:0000256" key="3">
    <source>
        <dbReference type="ARBA" id="ARBA00025751"/>
    </source>
</evidence>
<dbReference type="OrthoDB" id="510325at2759"/>
<dbReference type="Proteomes" id="UP000297245">
    <property type="component" value="Unassembled WGS sequence"/>
</dbReference>
<accession>A0A4S8MGB3</accession>
<dbReference type="GO" id="GO:0006383">
    <property type="term" value="P:transcription by RNA polymerase III"/>
    <property type="evidence" value="ECO:0007669"/>
    <property type="project" value="TreeGrafter"/>
</dbReference>
<dbReference type="InterPro" id="IPR009025">
    <property type="entry name" value="RBP11-like_dimer"/>
</dbReference>
<dbReference type="PANTHER" id="PTHR13946:SF28">
    <property type="entry name" value="DNA-DIRECTED RNA POLYMERASES I AND III SUBUNIT RPAC2"/>
    <property type="match status" value="1"/>
</dbReference>
<keyword evidence="6" id="KW-1185">Reference proteome</keyword>
<evidence type="ECO:0000256" key="2">
    <source>
        <dbReference type="ARBA" id="ARBA00023163"/>
    </source>
</evidence>
<keyword evidence="1" id="KW-0240">DNA-directed RNA polymerase</keyword>
<dbReference type="GO" id="GO:0006362">
    <property type="term" value="P:transcription elongation by RNA polymerase I"/>
    <property type="evidence" value="ECO:0007669"/>
    <property type="project" value="TreeGrafter"/>
</dbReference>
<protein>
    <recommendedName>
        <fullName evidence="4">DNA-directed RNA polymerase RBP11-like dimerisation domain-containing protein</fullName>
    </recommendedName>
</protein>
<keyword evidence="2" id="KW-0804">Transcription</keyword>
<name>A0A4S8MGB3_DENBC</name>
<comment type="similarity">
    <text evidence="3">Belongs to the archaeal Rpo11/eukaryotic RPB11/RPC19 RNA polymerase subunit family.</text>
</comment>
<organism evidence="5 6">
    <name type="scientific">Dendrothele bispora (strain CBS 962.96)</name>
    <dbReference type="NCBI Taxonomy" id="1314807"/>
    <lineage>
        <taxon>Eukaryota</taxon>
        <taxon>Fungi</taxon>
        <taxon>Dikarya</taxon>
        <taxon>Basidiomycota</taxon>
        <taxon>Agaricomycotina</taxon>
        <taxon>Agaricomycetes</taxon>
        <taxon>Agaricomycetidae</taxon>
        <taxon>Agaricales</taxon>
        <taxon>Agaricales incertae sedis</taxon>
        <taxon>Dendrothele</taxon>
    </lineage>
</organism>
<feature type="non-terminal residue" evidence="5">
    <location>
        <position position="1"/>
    </location>
</feature>
<dbReference type="GO" id="GO:0005666">
    <property type="term" value="C:RNA polymerase III complex"/>
    <property type="evidence" value="ECO:0007669"/>
    <property type="project" value="TreeGrafter"/>
</dbReference>
<dbReference type="SUPFAM" id="SSF55257">
    <property type="entry name" value="RBP11-like subunits of RNA polymerase"/>
    <property type="match status" value="1"/>
</dbReference>
<dbReference type="InterPro" id="IPR036603">
    <property type="entry name" value="RBP11-like"/>
</dbReference>
<gene>
    <name evidence="5" type="ORF">K435DRAFT_654829</name>
</gene>
<feature type="domain" description="DNA-directed RNA polymerase RBP11-like dimerisation" evidence="4">
    <location>
        <begin position="2"/>
        <end position="51"/>
    </location>
</feature>
<dbReference type="GO" id="GO:0005736">
    <property type="term" value="C:RNA polymerase I complex"/>
    <property type="evidence" value="ECO:0007669"/>
    <property type="project" value="TreeGrafter"/>
</dbReference>
<dbReference type="PANTHER" id="PTHR13946">
    <property type="entry name" value="DNA-DIRECTED RNA POLYMERASE I,II,III"/>
    <property type="match status" value="1"/>
</dbReference>
<dbReference type="AlphaFoldDB" id="A0A4S8MGB3"/>
<dbReference type="Pfam" id="PF13656">
    <property type="entry name" value="RNA_pol_L_2"/>
    <property type="match status" value="1"/>
</dbReference>
<dbReference type="Gene3D" id="3.30.1360.10">
    <property type="entry name" value="RNA polymerase, RBP11-like subunit"/>
    <property type="match status" value="1"/>
</dbReference>